<accession>A0AAD9MM83</accession>
<name>A0AAD9MM83_9ANNE</name>
<reference evidence="2" key="1">
    <citation type="journal article" date="2023" name="Mol. Biol. Evol.">
        <title>Third-Generation Sequencing Reveals the Adaptive Role of the Epigenome in Three Deep-Sea Polychaetes.</title>
        <authorList>
            <person name="Perez M."/>
            <person name="Aroh O."/>
            <person name="Sun Y."/>
            <person name="Lan Y."/>
            <person name="Juniper S.K."/>
            <person name="Young C.R."/>
            <person name="Angers B."/>
            <person name="Qian P.Y."/>
        </authorList>
    </citation>
    <scope>NUCLEOTIDE SEQUENCE</scope>
    <source>
        <strain evidence="2">P08H-3</strain>
    </source>
</reference>
<dbReference type="AlphaFoldDB" id="A0AAD9MM83"/>
<comment type="caution">
    <text evidence="2">The sequence shown here is derived from an EMBL/GenBank/DDBJ whole genome shotgun (WGS) entry which is preliminary data.</text>
</comment>
<sequence>MQKKLVVLQIKYGESNTVTVKASSGSETYTKKITSLTPGTSYTFTINTYVQNSDGSDILSQNSKETGGTTIPLPPTDVTLQRSPDKSTTELLASWTASITNDEKVTYKVRLMKVKSGENSKIENKTASAKSSHSFSQLVPGGCYQVYVWSEAGDNTDNQQVKSVEVKNDPPTYTTDLGEFVPPFNFKESDMDALL</sequence>
<dbReference type="SUPFAM" id="SSF49265">
    <property type="entry name" value="Fibronectin type III"/>
    <property type="match status" value="1"/>
</dbReference>
<dbReference type="InterPro" id="IPR003961">
    <property type="entry name" value="FN3_dom"/>
</dbReference>
<dbReference type="EMBL" id="JAODUP010002073">
    <property type="protein sequence ID" value="KAK2139060.1"/>
    <property type="molecule type" value="Genomic_DNA"/>
</dbReference>
<evidence type="ECO:0000259" key="1">
    <source>
        <dbReference type="PROSITE" id="PS50853"/>
    </source>
</evidence>
<dbReference type="Gene3D" id="2.60.40.10">
    <property type="entry name" value="Immunoglobulins"/>
    <property type="match status" value="1"/>
</dbReference>
<dbReference type="CDD" id="cd00063">
    <property type="entry name" value="FN3"/>
    <property type="match status" value="1"/>
</dbReference>
<gene>
    <name evidence="2" type="ORF">LSH36_2079g00005</name>
</gene>
<keyword evidence="3" id="KW-1185">Reference proteome</keyword>
<dbReference type="Proteomes" id="UP001208570">
    <property type="component" value="Unassembled WGS sequence"/>
</dbReference>
<protein>
    <recommendedName>
        <fullName evidence="1">Fibronectin type-III domain-containing protein</fullName>
    </recommendedName>
</protein>
<proteinExistence type="predicted"/>
<dbReference type="InterPro" id="IPR036116">
    <property type="entry name" value="FN3_sf"/>
</dbReference>
<evidence type="ECO:0000313" key="3">
    <source>
        <dbReference type="Proteomes" id="UP001208570"/>
    </source>
</evidence>
<dbReference type="PROSITE" id="PS50853">
    <property type="entry name" value="FN3"/>
    <property type="match status" value="1"/>
</dbReference>
<dbReference type="InterPro" id="IPR013783">
    <property type="entry name" value="Ig-like_fold"/>
</dbReference>
<organism evidence="2 3">
    <name type="scientific">Paralvinella palmiformis</name>
    <dbReference type="NCBI Taxonomy" id="53620"/>
    <lineage>
        <taxon>Eukaryota</taxon>
        <taxon>Metazoa</taxon>
        <taxon>Spiralia</taxon>
        <taxon>Lophotrochozoa</taxon>
        <taxon>Annelida</taxon>
        <taxon>Polychaeta</taxon>
        <taxon>Sedentaria</taxon>
        <taxon>Canalipalpata</taxon>
        <taxon>Terebellida</taxon>
        <taxon>Terebelliformia</taxon>
        <taxon>Alvinellidae</taxon>
        <taxon>Paralvinella</taxon>
    </lineage>
</organism>
<feature type="domain" description="Fibronectin type-III" evidence="1">
    <location>
        <begin position="74"/>
        <end position="172"/>
    </location>
</feature>
<evidence type="ECO:0000313" key="2">
    <source>
        <dbReference type="EMBL" id="KAK2139060.1"/>
    </source>
</evidence>